<dbReference type="GO" id="GO:0051125">
    <property type="term" value="P:regulation of actin nucleation"/>
    <property type="evidence" value="ECO:0007669"/>
    <property type="project" value="TreeGrafter"/>
</dbReference>
<dbReference type="GO" id="GO:0005768">
    <property type="term" value="C:endosome"/>
    <property type="evidence" value="ECO:0007669"/>
    <property type="project" value="TreeGrafter"/>
</dbReference>
<protein>
    <submittedName>
        <fullName evidence="2">Hereditary spastic paraplegia protein strumpellin</fullName>
    </submittedName>
</protein>
<accession>A0A9E7G589</accession>
<reference evidence="2" key="1">
    <citation type="submission" date="2022-05" db="EMBL/GenBank/DDBJ databases">
        <title>The Musa troglodytarum L. genome provides insights into the mechanism of non-climacteric behaviour and enrichment of carotenoids.</title>
        <authorList>
            <person name="Wang J."/>
        </authorList>
    </citation>
    <scope>NUCLEOTIDE SEQUENCE</scope>
    <source>
        <tissue evidence="2">Leaf</tissue>
    </source>
</reference>
<organism evidence="2 3">
    <name type="scientific">Musa troglodytarum</name>
    <name type="common">fe'i banana</name>
    <dbReference type="NCBI Taxonomy" id="320322"/>
    <lineage>
        <taxon>Eukaryota</taxon>
        <taxon>Viridiplantae</taxon>
        <taxon>Streptophyta</taxon>
        <taxon>Embryophyta</taxon>
        <taxon>Tracheophyta</taxon>
        <taxon>Spermatophyta</taxon>
        <taxon>Magnoliopsida</taxon>
        <taxon>Liliopsida</taxon>
        <taxon>Zingiberales</taxon>
        <taxon>Musaceae</taxon>
        <taxon>Musa</taxon>
    </lineage>
</organism>
<dbReference type="InterPro" id="IPR019393">
    <property type="entry name" value="WASH_strumpellin"/>
</dbReference>
<keyword evidence="3" id="KW-1185">Reference proteome</keyword>
<dbReference type="EMBL" id="CP097507">
    <property type="protein sequence ID" value="URE07950.1"/>
    <property type="molecule type" value="Genomic_DNA"/>
</dbReference>
<dbReference type="OrthoDB" id="565118at2759"/>
<evidence type="ECO:0000313" key="2">
    <source>
        <dbReference type="EMBL" id="URE07950.1"/>
    </source>
</evidence>
<dbReference type="PANTHER" id="PTHR15691:SF6">
    <property type="entry name" value="WASH COMPLEX SUBUNIT 5"/>
    <property type="match status" value="1"/>
</dbReference>
<dbReference type="GO" id="GO:0007032">
    <property type="term" value="P:endosome organization"/>
    <property type="evidence" value="ECO:0007669"/>
    <property type="project" value="TreeGrafter"/>
</dbReference>
<evidence type="ECO:0000313" key="3">
    <source>
        <dbReference type="Proteomes" id="UP001055439"/>
    </source>
</evidence>
<name>A0A9E7G589_9LILI</name>
<dbReference type="GO" id="GO:0140285">
    <property type="term" value="P:endosome fission"/>
    <property type="evidence" value="ECO:0007669"/>
    <property type="project" value="TreeGrafter"/>
</dbReference>
<comment type="similarity">
    <text evidence="1">Belongs to the strumpellin family.</text>
</comment>
<sequence>MLQNIKDWLVEQTIKELRKRIENRLNCFCLSSSVSHGNLEANLRTLSTYIHSQMQMVETFQDLFHIHGRCILEEILTNFLKQSAQKVYTELLKQRQESVPFSALLINLSKSDTFYGNLLLQVLQLTDPSRSMFIEPMSGWFDAEGHELLGLLFFDVLDSCVGQVGLCILDSLLCILLKDSLEHALRSLKSLLDASVLNELHKMDDYLGPATSLPLQGWTSYKNMIKIASDSWEPLVPCFATIGQLQLVRCLISLKLQSTSKSINSEMKDNPAIKFLQAFNKERKLCGLFSPLQSIYISEEPPILLGRSASILSISQLPQYVLDSHLGTLTSKTKKSIIDFSPVAIGLGTFLKQFHPSHMTQYVQYMGQYVRITAEIAYGGVYDPHILSADLALEVLKPAFWLMYFCRHMSISKNLAELCLPLSLVAMLQM</sequence>
<gene>
    <name evidence="2" type="ORF">MUK42_16518</name>
</gene>
<dbReference type="PANTHER" id="PTHR15691">
    <property type="entry name" value="WASH COMPLEX SUBUNIT 5"/>
    <property type="match status" value="1"/>
</dbReference>
<dbReference type="AlphaFoldDB" id="A0A9E7G589"/>
<evidence type="ECO:0000256" key="1">
    <source>
        <dbReference type="ARBA" id="ARBA00006224"/>
    </source>
</evidence>
<proteinExistence type="inferred from homology"/>
<dbReference type="Pfam" id="PF10266">
    <property type="entry name" value="Strumpellin"/>
    <property type="match status" value="1"/>
</dbReference>
<dbReference type="Proteomes" id="UP001055439">
    <property type="component" value="Chromosome 5"/>
</dbReference>
<dbReference type="GO" id="GO:0071203">
    <property type="term" value="C:WASH complex"/>
    <property type="evidence" value="ECO:0007669"/>
    <property type="project" value="InterPro"/>
</dbReference>
<dbReference type="GO" id="GO:0030041">
    <property type="term" value="P:actin filament polymerization"/>
    <property type="evidence" value="ECO:0007669"/>
    <property type="project" value="TreeGrafter"/>
</dbReference>